<accession>A0ABS7WSH8</accession>
<proteinExistence type="predicted"/>
<gene>
    <name evidence="1" type="ORF">AVCANL283_06345</name>
</gene>
<evidence type="ECO:0000313" key="2">
    <source>
        <dbReference type="Proteomes" id="UP000786183"/>
    </source>
</evidence>
<dbReference type="Proteomes" id="UP000786183">
    <property type="component" value="Unassembled WGS sequence"/>
</dbReference>
<dbReference type="EMBL" id="JACGBB010000013">
    <property type="protein sequence ID" value="MBZ7987719.1"/>
    <property type="molecule type" value="Genomic_DNA"/>
</dbReference>
<dbReference type="PROSITE" id="PS51257">
    <property type="entry name" value="PROKAR_LIPOPROTEIN"/>
    <property type="match status" value="1"/>
</dbReference>
<name>A0ABS7WSH8_9BACT</name>
<organism evidence="1 2">
    <name type="scientific">Campylobacter canadensis</name>
    <dbReference type="NCBI Taxonomy" id="449520"/>
    <lineage>
        <taxon>Bacteria</taxon>
        <taxon>Pseudomonadati</taxon>
        <taxon>Campylobacterota</taxon>
        <taxon>Epsilonproteobacteria</taxon>
        <taxon>Campylobacterales</taxon>
        <taxon>Campylobacteraceae</taxon>
        <taxon>Campylobacter</taxon>
    </lineage>
</organism>
<evidence type="ECO:0008006" key="3">
    <source>
        <dbReference type="Google" id="ProtNLM"/>
    </source>
</evidence>
<comment type="caution">
    <text evidence="1">The sequence shown here is derived from an EMBL/GenBank/DDBJ whole genome shotgun (WGS) entry which is preliminary data.</text>
</comment>
<evidence type="ECO:0000313" key="1">
    <source>
        <dbReference type="EMBL" id="MBZ7987719.1"/>
    </source>
</evidence>
<reference evidence="1 2" key="1">
    <citation type="submission" date="2020-07" db="EMBL/GenBank/DDBJ databases">
        <title>Transfer of Campylobacter canadensis to the novel genus Avispirillum gen. nov., that also includes two novel species recovered from migratory waterfowl: Avispirillum anseris sp. nov. and Avispirillum brantae sp. nov.</title>
        <authorList>
            <person name="Miller W.G."/>
            <person name="Chapman M.H."/>
            <person name="Yee E."/>
            <person name="Inglis G.D."/>
        </authorList>
    </citation>
    <scope>NUCLEOTIDE SEQUENCE [LARGE SCALE GENOMIC DNA]</scope>
    <source>
        <strain evidence="1 2">L283</strain>
    </source>
</reference>
<sequence>MKKNILTLITLALFFCACSNEYKNEVCVIDDSVFSDIEPNCKDAQVLSFRPNSWGNKQIPILISTYFCDFNYPIVQNESGLACIYKRRFDVKNN</sequence>
<keyword evidence="2" id="KW-1185">Reference proteome</keyword>
<protein>
    <recommendedName>
        <fullName evidence="3">Lipoprotein</fullName>
    </recommendedName>
</protein>
<dbReference type="RefSeq" id="WP_224315892.1">
    <property type="nucleotide sequence ID" value="NZ_JACGBB010000013.1"/>
</dbReference>